<dbReference type="InterPro" id="IPR002121">
    <property type="entry name" value="HRDC_dom"/>
</dbReference>
<dbReference type="SMART" id="SM00341">
    <property type="entry name" value="HRDC"/>
    <property type="match status" value="1"/>
</dbReference>
<dbReference type="SMART" id="SM00474">
    <property type="entry name" value="35EXOc"/>
    <property type="match status" value="1"/>
</dbReference>
<dbReference type="Gene3D" id="1.10.150.80">
    <property type="entry name" value="HRDC domain"/>
    <property type="match status" value="2"/>
</dbReference>
<dbReference type="Pfam" id="PF01612">
    <property type="entry name" value="DNA_pol_A_exo1"/>
    <property type="match status" value="1"/>
</dbReference>
<feature type="compositionally biased region" description="Low complexity" evidence="1">
    <location>
        <begin position="1"/>
        <end position="21"/>
    </location>
</feature>
<dbReference type="Proteomes" id="UP001501747">
    <property type="component" value="Unassembled WGS sequence"/>
</dbReference>
<dbReference type="InterPro" id="IPR051086">
    <property type="entry name" value="RNase_D-like"/>
</dbReference>
<dbReference type="Pfam" id="PF00570">
    <property type="entry name" value="HRDC"/>
    <property type="match status" value="1"/>
</dbReference>
<dbReference type="CDD" id="cd06142">
    <property type="entry name" value="RNaseD_exo"/>
    <property type="match status" value="1"/>
</dbReference>
<evidence type="ECO:0000313" key="4">
    <source>
        <dbReference type="Proteomes" id="UP001501747"/>
    </source>
</evidence>
<dbReference type="RefSeq" id="WP_425549279.1">
    <property type="nucleotide sequence ID" value="NZ_BAABAL010000019.1"/>
</dbReference>
<dbReference type="InterPro" id="IPR010997">
    <property type="entry name" value="HRDC-like_sf"/>
</dbReference>
<protein>
    <submittedName>
        <fullName evidence="3">Ribonuclease D</fullName>
    </submittedName>
</protein>
<dbReference type="PANTHER" id="PTHR47649">
    <property type="entry name" value="RIBONUCLEASE D"/>
    <property type="match status" value="1"/>
</dbReference>
<comment type="caution">
    <text evidence="3">The sequence shown here is derived from an EMBL/GenBank/DDBJ whole genome shotgun (WGS) entry which is preliminary data.</text>
</comment>
<dbReference type="InterPro" id="IPR041605">
    <property type="entry name" value="Exo_C"/>
</dbReference>
<reference evidence="4" key="1">
    <citation type="journal article" date="2019" name="Int. J. Syst. Evol. Microbiol.">
        <title>The Global Catalogue of Microorganisms (GCM) 10K type strain sequencing project: providing services to taxonomists for standard genome sequencing and annotation.</title>
        <authorList>
            <consortium name="The Broad Institute Genomics Platform"/>
            <consortium name="The Broad Institute Genome Sequencing Center for Infectious Disease"/>
            <person name="Wu L."/>
            <person name="Ma J."/>
        </authorList>
    </citation>
    <scope>NUCLEOTIDE SEQUENCE [LARGE SCALE GENOMIC DNA]</scope>
    <source>
        <strain evidence="4">JCM 17342</strain>
    </source>
</reference>
<evidence type="ECO:0000259" key="2">
    <source>
        <dbReference type="PROSITE" id="PS50967"/>
    </source>
</evidence>
<feature type="domain" description="HRDC" evidence="2">
    <location>
        <begin position="236"/>
        <end position="316"/>
    </location>
</feature>
<keyword evidence="4" id="KW-1185">Reference proteome</keyword>
<organism evidence="3 4">
    <name type="scientific">Allokutzneria multivorans</name>
    <dbReference type="NCBI Taxonomy" id="1142134"/>
    <lineage>
        <taxon>Bacteria</taxon>
        <taxon>Bacillati</taxon>
        <taxon>Actinomycetota</taxon>
        <taxon>Actinomycetes</taxon>
        <taxon>Pseudonocardiales</taxon>
        <taxon>Pseudonocardiaceae</taxon>
        <taxon>Allokutzneria</taxon>
    </lineage>
</organism>
<dbReference type="Gene3D" id="3.30.420.10">
    <property type="entry name" value="Ribonuclease H-like superfamily/Ribonuclease H"/>
    <property type="match status" value="1"/>
</dbReference>
<name>A0ABP7TEB0_9PSEU</name>
<feature type="region of interest" description="Disordered" evidence="1">
    <location>
        <begin position="1"/>
        <end position="28"/>
    </location>
</feature>
<dbReference type="InterPro" id="IPR044876">
    <property type="entry name" value="HRDC_dom_sf"/>
</dbReference>
<dbReference type="Pfam" id="PF18305">
    <property type="entry name" value="DNA_pol_A_exoN"/>
    <property type="match status" value="1"/>
</dbReference>
<dbReference type="SUPFAM" id="SSF53098">
    <property type="entry name" value="Ribonuclease H-like"/>
    <property type="match status" value="1"/>
</dbReference>
<sequence length="419" mass="45600">MDSGSPALSSDPASPAAEPVPLTRPAEGVPPVVETLPALRAAVAKLAAGHGPYAVDTERASGYRYSQRAYLVQLRREGAGSVLVDPIPLGKDIDLLGELINGADWVLHAASQDLPCLAELDLRPGGLFDTELAGRLCGFERVALGALVERLLGYRLEKGHGAADWSRRPLPEEWLSYAALDVELLVELRNRLEKELIAQDKLDWALEEFEAVRTAPPPGPRAEPWRRTSGIHKLRSPRQYAAARSLWQARDGLARQRDIAPGRVLPDAAIVEAALNDPPSERELLGLPVFRGRAQRRQVDIWAGALREARELPKSELPDPSPPHDGPPPPNRWAERDPAAAARLQAARGALTERSKELRMPVENMLQPELVRRLCWQPPADATEDAVREALAKGGARNWQIGLTSGLLVTALQATPASS</sequence>
<dbReference type="InterPro" id="IPR012337">
    <property type="entry name" value="RNaseH-like_sf"/>
</dbReference>
<dbReference type="EMBL" id="BAABAL010000019">
    <property type="protein sequence ID" value="GAA4025098.1"/>
    <property type="molecule type" value="Genomic_DNA"/>
</dbReference>
<dbReference type="InterPro" id="IPR002562">
    <property type="entry name" value="3'-5'_exonuclease_dom"/>
</dbReference>
<dbReference type="SUPFAM" id="SSF47819">
    <property type="entry name" value="HRDC-like"/>
    <property type="match status" value="1"/>
</dbReference>
<dbReference type="InterPro" id="IPR036397">
    <property type="entry name" value="RNaseH_sf"/>
</dbReference>
<proteinExistence type="predicted"/>
<evidence type="ECO:0000313" key="3">
    <source>
        <dbReference type="EMBL" id="GAA4025098.1"/>
    </source>
</evidence>
<gene>
    <name evidence="3" type="ORF">GCM10022247_57020</name>
</gene>
<dbReference type="PROSITE" id="PS50967">
    <property type="entry name" value="HRDC"/>
    <property type="match status" value="1"/>
</dbReference>
<feature type="compositionally biased region" description="Pro residues" evidence="1">
    <location>
        <begin position="319"/>
        <end position="331"/>
    </location>
</feature>
<feature type="region of interest" description="Disordered" evidence="1">
    <location>
        <begin position="312"/>
        <end position="336"/>
    </location>
</feature>
<dbReference type="PANTHER" id="PTHR47649:SF1">
    <property type="entry name" value="RIBONUCLEASE D"/>
    <property type="match status" value="1"/>
</dbReference>
<accession>A0ABP7TEB0</accession>
<evidence type="ECO:0000256" key="1">
    <source>
        <dbReference type="SAM" id="MobiDB-lite"/>
    </source>
</evidence>